<evidence type="ECO:0000256" key="4">
    <source>
        <dbReference type="ARBA" id="ARBA00023136"/>
    </source>
</evidence>
<dbReference type="Gene3D" id="1.20.1740.10">
    <property type="entry name" value="Amino acid/polyamine transporter I"/>
    <property type="match status" value="2"/>
</dbReference>
<comment type="subcellular location">
    <subcellularLocation>
        <location evidence="1">Membrane</location>
        <topology evidence="1">Multi-pass membrane protein</topology>
    </subcellularLocation>
</comment>
<evidence type="ECO:0000256" key="2">
    <source>
        <dbReference type="ARBA" id="ARBA00022692"/>
    </source>
</evidence>
<feature type="transmembrane region" description="Helical" evidence="5">
    <location>
        <begin position="198"/>
        <end position="226"/>
    </location>
</feature>
<dbReference type="OrthoDB" id="10062876at2759"/>
<proteinExistence type="predicted"/>
<comment type="caution">
    <text evidence="6">The sequence shown here is derived from an EMBL/GenBank/DDBJ whole genome shotgun (WGS) entry which is preliminary data.</text>
</comment>
<feature type="transmembrane region" description="Helical" evidence="5">
    <location>
        <begin position="57"/>
        <end position="77"/>
    </location>
</feature>
<protein>
    <submittedName>
        <fullName evidence="6">Uncharacterized protein</fullName>
    </submittedName>
</protein>
<keyword evidence="3 5" id="KW-1133">Transmembrane helix</keyword>
<name>A0A814RMQ9_9BILA</name>
<organism evidence="6 7">
    <name type="scientific">Rotaria sordida</name>
    <dbReference type="NCBI Taxonomy" id="392033"/>
    <lineage>
        <taxon>Eukaryota</taxon>
        <taxon>Metazoa</taxon>
        <taxon>Spiralia</taxon>
        <taxon>Gnathifera</taxon>
        <taxon>Rotifera</taxon>
        <taxon>Eurotatoria</taxon>
        <taxon>Bdelloidea</taxon>
        <taxon>Philodinida</taxon>
        <taxon>Philodinidae</taxon>
        <taxon>Rotaria</taxon>
    </lineage>
</organism>
<evidence type="ECO:0000256" key="5">
    <source>
        <dbReference type="SAM" id="Phobius"/>
    </source>
</evidence>
<evidence type="ECO:0000256" key="3">
    <source>
        <dbReference type="ARBA" id="ARBA00022989"/>
    </source>
</evidence>
<evidence type="ECO:0000313" key="6">
    <source>
        <dbReference type="EMBL" id="CAF1135748.1"/>
    </source>
</evidence>
<keyword evidence="4 5" id="KW-0472">Membrane</keyword>
<evidence type="ECO:0000313" key="7">
    <source>
        <dbReference type="Proteomes" id="UP000663882"/>
    </source>
</evidence>
<dbReference type="GO" id="GO:0015179">
    <property type="term" value="F:L-amino acid transmembrane transporter activity"/>
    <property type="evidence" value="ECO:0007669"/>
    <property type="project" value="TreeGrafter"/>
</dbReference>
<dbReference type="PANTHER" id="PTHR11785:SF528">
    <property type="entry name" value="AMINO ACID TRANSPORTER PROTEIN JHI-21"/>
    <property type="match status" value="1"/>
</dbReference>
<feature type="transmembrane region" description="Helical" evidence="5">
    <location>
        <begin position="307"/>
        <end position="328"/>
    </location>
</feature>
<feature type="transmembrane region" description="Helical" evidence="5">
    <location>
        <begin position="272"/>
        <end position="295"/>
    </location>
</feature>
<dbReference type="Proteomes" id="UP000663882">
    <property type="component" value="Unassembled WGS sequence"/>
</dbReference>
<dbReference type="PIRSF" id="PIRSF006060">
    <property type="entry name" value="AA_transporter"/>
    <property type="match status" value="1"/>
</dbReference>
<dbReference type="GO" id="GO:0016020">
    <property type="term" value="C:membrane"/>
    <property type="evidence" value="ECO:0007669"/>
    <property type="project" value="UniProtKB-SubCell"/>
</dbReference>
<gene>
    <name evidence="6" type="ORF">RFH988_LOCUS21113</name>
</gene>
<feature type="transmembrane region" description="Helical" evidence="5">
    <location>
        <begin position="334"/>
        <end position="354"/>
    </location>
</feature>
<dbReference type="EMBL" id="CAJNOO010001328">
    <property type="protein sequence ID" value="CAF1135748.1"/>
    <property type="molecule type" value="Genomic_DNA"/>
</dbReference>
<dbReference type="InterPro" id="IPR050598">
    <property type="entry name" value="AminoAcid_Transporter"/>
</dbReference>
<feature type="transmembrane region" description="Helical" evidence="5">
    <location>
        <begin position="118"/>
        <end position="137"/>
    </location>
</feature>
<dbReference type="PANTHER" id="PTHR11785">
    <property type="entry name" value="AMINO ACID TRANSPORTER"/>
    <property type="match status" value="1"/>
</dbReference>
<dbReference type="Pfam" id="PF13520">
    <property type="entry name" value="AA_permease_2"/>
    <property type="match status" value="2"/>
</dbReference>
<sequence>MQYQPQQQSYNPYSGALCYAELGCSYVSSGGDYIYLRLAFSNLIGFLRVWIDVVLLRPVLVVLSILTASNYLVYWFYSTCTLPRILVKCLSSFLLLIVGFINLISATSTKRLHQVYNYFKIGSLVFIIVAGIYRMYFGRIENFFEPFEGSTYGKITGALYAGLFPYTGCSYFTALSAYDILISDATAVSFAECVLPFLLYIIPIGITMSCVGTASGNLFIVGQMFMVAGRDGLMPYIFSMKHYESNIPVIAILFEIILSFIFLYFISNIRKLIICVGMINWTCILLTVVGLIVLRYKHPNRERPIKVPLIISIVFISILIILIVTSVLNDLENISTSLFLLTTTIPTYMFCVMWKKKSSDFNRRYNSFVIMLQKLFHIIYDEHNE</sequence>
<keyword evidence="2 5" id="KW-0812">Transmembrane</keyword>
<dbReference type="AlphaFoldDB" id="A0A814RMQ9"/>
<feature type="transmembrane region" description="Helical" evidence="5">
    <location>
        <begin position="89"/>
        <end position="106"/>
    </location>
</feature>
<dbReference type="InterPro" id="IPR002293">
    <property type="entry name" value="AA/rel_permease1"/>
</dbReference>
<feature type="transmembrane region" description="Helical" evidence="5">
    <location>
        <begin position="247"/>
        <end position="266"/>
    </location>
</feature>
<accession>A0A814RMQ9</accession>
<reference evidence="6" key="1">
    <citation type="submission" date="2021-02" db="EMBL/GenBank/DDBJ databases">
        <authorList>
            <person name="Nowell W R."/>
        </authorList>
    </citation>
    <scope>NUCLEOTIDE SEQUENCE</scope>
</reference>
<feature type="transmembrane region" description="Helical" evidence="5">
    <location>
        <begin position="158"/>
        <end position="178"/>
    </location>
</feature>
<evidence type="ECO:0000256" key="1">
    <source>
        <dbReference type="ARBA" id="ARBA00004141"/>
    </source>
</evidence>